<feature type="domain" description="Peptidase M16 C-terminal" evidence="12">
    <location>
        <begin position="741"/>
        <end position="922"/>
    </location>
</feature>
<dbReference type="InterPro" id="IPR007863">
    <property type="entry name" value="Peptidase_M16_C"/>
</dbReference>
<dbReference type="InterPro" id="IPR001431">
    <property type="entry name" value="Pept_M16_Zn_BS"/>
</dbReference>
<name>A0ABU9AUR8_9BACT</name>
<gene>
    <name evidence="13" type="ORF">WKV53_13395</name>
</gene>
<keyword evidence="10" id="KW-0732">Signal</keyword>
<feature type="domain" description="Peptidase M16 C-terminal" evidence="12">
    <location>
        <begin position="267"/>
        <end position="447"/>
    </location>
</feature>
<keyword evidence="4" id="KW-0479">Metal-binding</keyword>
<evidence type="ECO:0000256" key="6">
    <source>
        <dbReference type="ARBA" id="ARBA00022833"/>
    </source>
</evidence>
<feature type="compositionally biased region" description="Gly residues" evidence="9">
    <location>
        <begin position="1007"/>
        <end position="1016"/>
    </location>
</feature>
<dbReference type="Proteomes" id="UP001371305">
    <property type="component" value="Unassembled WGS sequence"/>
</dbReference>
<evidence type="ECO:0000256" key="8">
    <source>
        <dbReference type="RuleBase" id="RU004447"/>
    </source>
</evidence>
<evidence type="ECO:0000259" key="12">
    <source>
        <dbReference type="Pfam" id="PF05193"/>
    </source>
</evidence>
<dbReference type="Gene3D" id="3.30.830.10">
    <property type="entry name" value="Metalloenzyme, LuxS/M16 peptidase-like"/>
    <property type="match status" value="4"/>
</dbReference>
<comment type="cofactor">
    <cofactor evidence="1">
        <name>Zn(2+)</name>
        <dbReference type="ChEBI" id="CHEBI:29105"/>
    </cofactor>
</comment>
<evidence type="ECO:0000256" key="3">
    <source>
        <dbReference type="ARBA" id="ARBA00022670"/>
    </source>
</evidence>
<evidence type="ECO:0000256" key="9">
    <source>
        <dbReference type="SAM" id="MobiDB-lite"/>
    </source>
</evidence>
<keyword evidence="14" id="KW-1185">Reference proteome</keyword>
<evidence type="ECO:0000313" key="13">
    <source>
        <dbReference type="EMBL" id="MEK7951506.1"/>
    </source>
</evidence>
<sequence length="1016" mass="110862">MRNPAPLVLSLILAAVAAFFMIKKPAPPAPAAPPAQTTAATDSAHKPEAVPAKGGTIPVAAPAAAKSDTPAPVTDGPKTWPQDQSDIAADPKAVFGKLENGMRYLIYPNAEPPARVSLRMHIAAGSLMEAEDQRGIAHFLEHMVFNGTKHFTPEELIPKMQHLGIGFGAHVNAFTSFDETVYMLDLPDLSKDTMDLGFTVMRDFGDGAKLDAAEIDKERGVILSEKTSRDTVQFRLMEQQFSELLPGSLVSRRFPIGLEDVIEKAPREKFVDLYSRFYVPERMTFIVVGDVKPDEIEARIKEAFGDLKNPENPGKNPDLGEIKKVEGVRAAVFSDKEVTSTDLSLVSVRPFSRVPDSSTRRLSMLPLSLAHAAIARRFERIAKQDGSAIANGSATRDELFNYAELGSFDVTVTDDRWQEALPILEQEYRRALEFGFTDAEIAEAKANVLNAYQQAVKTAPSRKSESLATGLAKSINDGTVFSTPETDLEIIQKGLDTATAETCHAAFREFWADQGLHLVLTTKVEPEKARETLLSIYEESRTKKVEAPEQKSAAAFAYTDFGAPATVKSEKKVDGLEFSQIVLSNGVRLNLKKTDFEKGTIRLTTRIGAGKLTQPKDMPGLDFFATAVFDGGGLGKHSVDDLQQILAGRNVGTAFAIADDAFTLGGKTTPEDLELQLQLMCASLTDPGYREEALAQFKKAIPMIMQQLRHTPAGPQAAMESWLHGDDSRWGVPTEAKLAAFTIDDARKWLTPALTKDYLELSIVGDFDESTLMPLVLKTFGALPARADKKPDLSKLRKVTIPSAAIEKTFAYDSKIPQGTALVIWKTEGLRGNTKLFRRLNLLGDILSDRLRDEIREKLGASYSPNAGPGGSDGLDGFGYLMAECVGKAADTKKLADTATEIANLLARNGTTDDELDRARKPLQSQMQKAKRDNSFWLGTVLAQSQEDPARLELIKGRDADYASITADELHDVAIKYLGQKHAMKVLIHPEGTAQAAEEPKDQDEGQGQGHRPGKG</sequence>
<feature type="compositionally biased region" description="Low complexity" evidence="9">
    <location>
        <begin position="58"/>
        <end position="72"/>
    </location>
</feature>
<feature type="chain" id="PRO_5045373710" evidence="10">
    <location>
        <begin position="32"/>
        <end position="1016"/>
    </location>
</feature>
<proteinExistence type="inferred from homology"/>
<dbReference type="PANTHER" id="PTHR43690:SF17">
    <property type="entry name" value="PROTEIN YHJJ"/>
    <property type="match status" value="1"/>
</dbReference>
<accession>A0ABU9AUR8</accession>
<evidence type="ECO:0000256" key="7">
    <source>
        <dbReference type="ARBA" id="ARBA00023049"/>
    </source>
</evidence>
<evidence type="ECO:0000259" key="11">
    <source>
        <dbReference type="Pfam" id="PF00675"/>
    </source>
</evidence>
<evidence type="ECO:0000256" key="2">
    <source>
        <dbReference type="ARBA" id="ARBA00007261"/>
    </source>
</evidence>
<feature type="region of interest" description="Disordered" evidence="9">
    <location>
        <begin position="27"/>
        <end position="86"/>
    </location>
</feature>
<comment type="similarity">
    <text evidence="2 8">Belongs to the peptidase M16 family.</text>
</comment>
<evidence type="ECO:0000313" key="14">
    <source>
        <dbReference type="Proteomes" id="UP001371305"/>
    </source>
</evidence>
<dbReference type="RefSeq" id="WP_341405109.1">
    <property type="nucleotide sequence ID" value="NZ_JBBUKT010000004.1"/>
</dbReference>
<dbReference type="Pfam" id="PF05193">
    <property type="entry name" value="Peptidase_M16_C"/>
    <property type="match status" value="2"/>
</dbReference>
<feature type="signal peptide" evidence="10">
    <location>
        <begin position="1"/>
        <end position="31"/>
    </location>
</feature>
<dbReference type="InterPro" id="IPR050626">
    <property type="entry name" value="Peptidase_M16"/>
</dbReference>
<dbReference type="PROSITE" id="PS00143">
    <property type="entry name" value="INSULINASE"/>
    <property type="match status" value="1"/>
</dbReference>
<dbReference type="InterPro" id="IPR011249">
    <property type="entry name" value="Metalloenz_LuxS/M16"/>
</dbReference>
<feature type="region of interest" description="Disordered" evidence="9">
    <location>
        <begin position="989"/>
        <end position="1016"/>
    </location>
</feature>
<dbReference type="SUPFAM" id="SSF63411">
    <property type="entry name" value="LuxS/MPP-like metallohydrolase"/>
    <property type="match status" value="4"/>
</dbReference>
<comment type="caution">
    <text evidence="13">The sequence shown here is derived from an EMBL/GenBank/DDBJ whole genome shotgun (WGS) entry which is preliminary data.</text>
</comment>
<keyword evidence="6" id="KW-0862">Zinc</keyword>
<dbReference type="PANTHER" id="PTHR43690">
    <property type="entry name" value="NARDILYSIN"/>
    <property type="match status" value="1"/>
</dbReference>
<keyword evidence="5" id="KW-0378">Hydrolase</keyword>
<organism evidence="13 14">
    <name type="scientific">Luteolibacter soli</name>
    <dbReference type="NCBI Taxonomy" id="3135280"/>
    <lineage>
        <taxon>Bacteria</taxon>
        <taxon>Pseudomonadati</taxon>
        <taxon>Verrucomicrobiota</taxon>
        <taxon>Verrucomicrobiia</taxon>
        <taxon>Verrucomicrobiales</taxon>
        <taxon>Verrucomicrobiaceae</taxon>
        <taxon>Luteolibacter</taxon>
    </lineage>
</organism>
<evidence type="ECO:0000256" key="4">
    <source>
        <dbReference type="ARBA" id="ARBA00022723"/>
    </source>
</evidence>
<reference evidence="13 14" key="1">
    <citation type="submission" date="2024-04" db="EMBL/GenBank/DDBJ databases">
        <title>Luteolibacter sp. isolated from soil.</title>
        <authorList>
            <person name="An J."/>
        </authorList>
    </citation>
    <scope>NUCLEOTIDE SEQUENCE [LARGE SCALE GENOMIC DNA]</scope>
    <source>
        <strain evidence="13 14">Y139</strain>
    </source>
</reference>
<dbReference type="InterPro" id="IPR011765">
    <property type="entry name" value="Pept_M16_N"/>
</dbReference>
<keyword evidence="3" id="KW-0645">Protease</keyword>
<evidence type="ECO:0000256" key="5">
    <source>
        <dbReference type="ARBA" id="ARBA00022801"/>
    </source>
</evidence>
<evidence type="ECO:0000256" key="1">
    <source>
        <dbReference type="ARBA" id="ARBA00001947"/>
    </source>
</evidence>
<evidence type="ECO:0000256" key="10">
    <source>
        <dbReference type="SAM" id="SignalP"/>
    </source>
</evidence>
<feature type="domain" description="Peptidase M16 N-terminal" evidence="11">
    <location>
        <begin position="106"/>
        <end position="228"/>
    </location>
</feature>
<protein>
    <submittedName>
        <fullName evidence="13">Insulinase family protein</fullName>
    </submittedName>
</protein>
<dbReference type="EMBL" id="JBBUKT010000004">
    <property type="protein sequence ID" value="MEK7951506.1"/>
    <property type="molecule type" value="Genomic_DNA"/>
</dbReference>
<dbReference type="Pfam" id="PF00675">
    <property type="entry name" value="Peptidase_M16"/>
    <property type="match status" value="1"/>
</dbReference>
<keyword evidence="7" id="KW-0482">Metalloprotease</keyword>